<dbReference type="Proteomes" id="UP000663877">
    <property type="component" value="Unassembled WGS sequence"/>
</dbReference>
<dbReference type="EMBL" id="CAJNOI010000746">
    <property type="protein sequence ID" value="CAF1338839.1"/>
    <property type="molecule type" value="Genomic_DNA"/>
</dbReference>
<accession>A0A816A393</accession>
<reference evidence="2" key="1">
    <citation type="submission" date="2021-02" db="EMBL/GenBank/DDBJ databases">
        <authorList>
            <person name="Nowell W R."/>
        </authorList>
    </citation>
    <scope>NUCLEOTIDE SEQUENCE</scope>
</reference>
<evidence type="ECO:0000313" key="3">
    <source>
        <dbReference type="Proteomes" id="UP000663832"/>
    </source>
</evidence>
<dbReference type="AlphaFoldDB" id="A0A816A393"/>
<dbReference type="EMBL" id="CAJNOM010001106">
    <property type="protein sequence ID" value="CAF1592135.1"/>
    <property type="molecule type" value="Genomic_DNA"/>
</dbReference>
<evidence type="ECO:0000313" key="2">
    <source>
        <dbReference type="EMBL" id="CAF1592135.1"/>
    </source>
</evidence>
<sequence>MQRPTTFPSMEFNNERDPFDDHPLFTPDLEYFTPPTMLPLIDDNRNAYCPRTLTPYNIERHTILPVFPPCLSVTENTIANDASSITQELQPPLLLCNVPKQQLSQLQLVRRTSNIYLSSYEFFEKNLEMIDSMNDSFLVAIYRQLLYDLSIKWQISIPLLDYNLARLNKCTRKCLEHWQQQQRQDHLQLLPRIPTTATFTIEELPSVLEFYLQIDVDLFYLKTCSFRQAEPIENMIFCSKPPEIHYCLTACNKFNCSCCHPLHARIYPGQSEAIQFNIKQKYQFVNGYQTILNCPATCETSNIIYVLTCPCQQFDYVGVTNMSFRDCLAMHRNESNRILREFILGPTTTSRILQGIKSEKARRNDGMRLYQHTSRCPQAIQLFLDANPDYWCLVPMTEEKIEINNSVTYRSTSMQLTSTRPENDAKYLVENLPVPPELFHFTDRQQYEQICFFQEMKDELLHPRLDKNVDLYNATIVAVLPENCSEMFQQLILSLFITHADCQLNKSGRLITDINFHPYPVRRNWCAGLCRRPLLV</sequence>
<comment type="caution">
    <text evidence="2">The sequence shown here is derived from an EMBL/GenBank/DDBJ whole genome shotgun (WGS) entry which is preliminary data.</text>
</comment>
<keyword evidence="3" id="KW-1185">Reference proteome</keyword>
<evidence type="ECO:0000313" key="1">
    <source>
        <dbReference type="EMBL" id="CAF1338839.1"/>
    </source>
</evidence>
<name>A0A816A393_9BILA</name>
<proteinExistence type="predicted"/>
<protein>
    <submittedName>
        <fullName evidence="2">Uncharacterized protein</fullName>
    </submittedName>
</protein>
<dbReference type="OrthoDB" id="9997648at2759"/>
<organism evidence="2 3">
    <name type="scientific">Adineta steineri</name>
    <dbReference type="NCBI Taxonomy" id="433720"/>
    <lineage>
        <taxon>Eukaryota</taxon>
        <taxon>Metazoa</taxon>
        <taxon>Spiralia</taxon>
        <taxon>Gnathifera</taxon>
        <taxon>Rotifera</taxon>
        <taxon>Eurotatoria</taxon>
        <taxon>Bdelloidea</taxon>
        <taxon>Adinetida</taxon>
        <taxon>Adinetidae</taxon>
        <taxon>Adineta</taxon>
    </lineage>
</organism>
<gene>
    <name evidence="1" type="ORF">BJG266_LOCUS34297</name>
    <name evidence="2" type="ORF">QVE165_LOCUS51392</name>
</gene>
<dbReference type="Proteomes" id="UP000663832">
    <property type="component" value="Unassembled WGS sequence"/>
</dbReference>